<dbReference type="InterPro" id="IPR006139">
    <property type="entry name" value="D-isomer_2_OHA_DH_cat_dom"/>
</dbReference>
<feature type="domain" description="D-isomer specific 2-hydroxyacid dehydrogenase NAD-binding" evidence="5">
    <location>
        <begin position="107"/>
        <end position="290"/>
    </location>
</feature>
<dbReference type="EMBL" id="JAATJH010000002">
    <property type="protein sequence ID" value="NJC26478.1"/>
    <property type="molecule type" value="Genomic_DNA"/>
</dbReference>
<evidence type="ECO:0000256" key="1">
    <source>
        <dbReference type="ARBA" id="ARBA00005854"/>
    </source>
</evidence>
<evidence type="ECO:0000313" key="7">
    <source>
        <dbReference type="Proteomes" id="UP000770785"/>
    </source>
</evidence>
<dbReference type="RefSeq" id="WP_168037216.1">
    <property type="nucleotide sequence ID" value="NZ_JAATJH010000002.1"/>
</dbReference>
<reference evidence="6 7" key="1">
    <citation type="submission" date="2020-03" db="EMBL/GenBank/DDBJ databases">
        <title>Genomic Encyclopedia of Type Strains, Phase IV (KMG-IV): sequencing the most valuable type-strain genomes for metagenomic binning, comparative biology and taxonomic classification.</title>
        <authorList>
            <person name="Goeker M."/>
        </authorList>
    </citation>
    <scope>NUCLEOTIDE SEQUENCE [LARGE SCALE GENOMIC DNA]</scope>
    <source>
        <strain evidence="6 7">DSM 105096</strain>
    </source>
</reference>
<dbReference type="SUPFAM" id="SSF52283">
    <property type="entry name" value="Formate/glycerate dehydrogenase catalytic domain-like"/>
    <property type="match status" value="1"/>
</dbReference>
<dbReference type="Gene3D" id="3.40.50.720">
    <property type="entry name" value="NAD(P)-binding Rossmann-like Domain"/>
    <property type="match status" value="2"/>
</dbReference>
<keyword evidence="7" id="KW-1185">Reference proteome</keyword>
<dbReference type="InterPro" id="IPR058205">
    <property type="entry name" value="D-LDH-like"/>
</dbReference>
<dbReference type="InterPro" id="IPR036291">
    <property type="entry name" value="NAD(P)-bd_dom_sf"/>
</dbReference>
<dbReference type="Pfam" id="PF02826">
    <property type="entry name" value="2-Hacid_dh_C"/>
    <property type="match status" value="1"/>
</dbReference>
<dbReference type="SUPFAM" id="SSF51735">
    <property type="entry name" value="NAD(P)-binding Rossmann-fold domains"/>
    <property type="match status" value="1"/>
</dbReference>
<keyword evidence="2" id="KW-0520">NAD</keyword>
<protein>
    <submittedName>
        <fullName evidence="6">D-3-phosphoglycerate dehydrogenase</fullName>
        <ecNumber evidence="6">1.1.1.95</ecNumber>
    </submittedName>
</protein>
<organism evidence="6 7">
    <name type="scientific">Neolewinella antarctica</name>
    <dbReference type="NCBI Taxonomy" id="442734"/>
    <lineage>
        <taxon>Bacteria</taxon>
        <taxon>Pseudomonadati</taxon>
        <taxon>Bacteroidota</taxon>
        <taxon>Saprospiria</taxon>
        <taxon>Saprospirales</taxon>
        <taxon>Lewinellaceae</taxon>
        <taxon>Neolewinella</taxon>
    </lineage>
</organism>
<dbReference type="InterPro" id="IPR006140">
    <property type="entry name" value="D-isomer_DH_NAD-bd"/>
</dbReference>
<dbReference type="PANTHER" id="PTHR43026:SF1">
    <property type="entry name" value="2-HYDROXYACID DEHYDROGENASE HOMOLOG 1-RELATED"/>
    <property type="match status" value="1"/>
</dbReference>
<dbReference type="Proteomes" id="UP000770785">
    <property type="component" value="Unassembled WGS sequence"/>
</dbReference>
<evidence type="ECO:0000259" key="5">
    <source>
        <dbReference type="Pfam" id="PF02826"/>
    </source>
</evidence>
<keyword evidence="3 6" id="KW-0560">Oxidoreductase</keyword>
<accession>A0ABX0XCB5</accession>
<evidence type="ECO:0000256" key="2">
    <source>
        <dbReference type="ARBA" id="ARBA00023027"/>
    </source>
</evidence>
<dbReference type="Pfam" id="PF00389">
    <property type="entry name" value="2-Hacid_dh"/>
    <property type="match status" value="1"/>
</dbReference>
<name>A0ABX0XCB5_9BACT</name>
<evidence type="ECO:0000259" key="4">
    <source>
        <dbReference type="Pfam" id="PF00389"/>
    </source>
</evidence>
<proteinExistence type="inferred from homology"/>
<sequence>MRIAFLDKAAHPYLKNALTLEGHTVDELDHLTRPDVLQALQLYDGLMIRSRLDIDRELIDACPAHFRFVARWGVGTDHIDLKYAEERSIKVFNSPEGSKHTVAEHTLGMMLMLLNHLGRADRQVRGGEWVRRGNIGTELGHLTVGLIGYGNMGQETAKRLSGFGCRVLAHDKFRKNYGDEYAEEITLNQLQKEADVVSLHIFLEGNHHYANAAWFNAFAKPIYLINTARGQLVNTEDLVAAMEADRVLSAALDVHEYEEQSFVHLAPNELPEPFQYLRRSERTVLTPHIAGWSAEAEEGHAHALFAKIEAAFRGR</sequence>
<evidence type="ECO:0000256" key="3">
    <source>
        <dbReference type="RuleBase" id="RU003719"/>
    </source>
</evidence>
<gene>
    <name evidence="6" type="ORF">GGR27_001977</name>
</gene>
<evidence type="ECO:0000313" key="6">
    <source>
        <dbReference type="EMBL" id="NJC26478.1"/>
    </source>
</evidence>
<dbReference type="PANTHER" id="PTHR43026">
    <property type="entry name" value="2-HYDROXYACID DEHYDROGENASE HOMOLOG 1-RELATED"/>
    <property type="match status" value="1"/>
</dbReference>
<comment type="similarity">
    <text evidence="1 3">Belongs to the D-isomer specific 2-hydroxyacid dehydrogenase family.</text>
</comment>
<dbReference type="EC" id="1.1.1.95" evidence="6"/>
<feature type="domain" description="D-isomer specific 2-hydroxyacid dehydrogenase catalytic" evidence="4">
    <location>
        <begin position="9"/>
        <end position="314"/>
    </location>
</feature>
<comment type="caution">
    <text evidence="6">The sequence shown here is derived from an EMBL/GenBank/DDBJ whole genome shotgun (WGS) entry which is preliminary data.</text>
</comment>
<dbReference type="GO" id="GO:0004617">
    <property type="term" value="F:phosphoglycerate dehydrogenase activity"/>
    <property type="evidence" value="ECO:0007669"/>
    <property type="project" value="UniProtKB-EC"/>
</dbReference>